<reference evidence="1" key="1">
    <citation type="journal article" date="2016" name="Ticks Tick Borne Dis.">
        <title>De novo assembly and annotation of the salivary gland transcriptome of Rhipicephalus appendiculatus male and female ticks during blood feeding.</title>
        <authorList>
            <person name="de Castro M.H."/>
            <person name="de Klerk D."/>
            <person name="Pienaar R."/>
            <person name="Latif A.A."/>
            <person name="Rees D.J."/>
            <person name="Mans B.J."/>
        </authorList>
    </citation>
    <scope>NUCLEOTIDE SEQUENCE</scope>
    <source>
        <tissue evidence="1">Salivary glands</tissue>
    </source>
</reference>
<dbReference type="PANTHER" id="PTHR16213:SF78">
    <property type="entry name" value="SELENOPROTEIN N"/>
    <property type="match status" value="1"/>
</dbReference>
<evidence type="ECO:0000313" key="1">
    <source>
        <dbReference type="EMBL" id="JAP87470.1"/>
    </source>
</evidence>
<accession>A0A131Z9I5</accession>
<protein>
    <submittedName>
        <fullName evidence="1">Uncharacterized protein</fullName>
    </submittedName>
</protein>
<dbReference type="PANTHER" id="PTHR16213">
    <property type="entry name" value="SELENOPROTEIN N"/>
    <property type="match status" value="1"/>
</dbReference>
<organism evidence="1">
    <name type="scientific">Rhipicephalus appendiculatus</name>
    <name type="common">Brown ear tick</name>
    <dbReference type="NCBI Taxonomy" id="34631"/>
    <lineage>
        <taxon>Eukaryota</taxon>
        <taxon>Metazoa</taxon>
        <taxon>Ecdysozoa</taxon>
        <taxon>Arthropoda</taxon>
        <taxon>Chelicerata</taxon>
        <taxon>Arachnida</taxon>
        <taxon>Acari</taxon>
        <taxon>Parasitiformes</taxon>
        <taxon>Ixodida</taxon>
        <taxon>Ixodoidea</taxon>
        <taxon>Ixodidae</taxon>
        <taxon>Rhipicephalinae</taxon>
        <taxon>Rhipicephalus</taxon>
        <taxon>Rhipicephalus</taxon>
    </lineage>
</organism>
<dbReference type="EMBL" id="GEDV01001087">
    <property type="protein sequence ID" value="JAP87470.1"/>
    <property type="molecule type" value="Transcribed_RNA"/>
</dbReference>
<proteinExistence type="predicted"/>
<dbReference type="GO" id="GO:0055074">
    <property type="term" value="P:calcium ion homeostasis"/>
    <property type="evidence" value="ECO:0007669"/>
    <property type="project" value="TreeGrafter"/>
</dbReference>
<name>A0A131Z9I5_RHIAP</name>
<dbReference type="GO" id="GO:0005789">
    <property type="term" value="C:endoplasmic reticulum membrane"/>
    <property type="evidence" value="ECO:0007669"/>
    <property type="project" value="TreeGrafter"/>
</dbReference>
<dbReference type="AlphaFoldDB" id="A0A131Z9I5"/>
<feature type="non-terminal residue" evidence="1">
    <location>
        <position position="1"/>
    </location>
</feature>
<sequence>ARTLRQGPLASSAVQELLRAHFVSSWSLTAELQGYAASEADRATKEMAAACLNEYKFPVQIVCLLPNATVVDSICANDLVAVDDVDEVELEGFTDPIEMAYHRFLSSCVTKARTQHFFEAS</sequence>